<feature type="region of interest" description="Disordered" evidence="1">
    <location>
        <begin position="181"/>
        <end position="200"/>
    </location>
</feature>
<evidence type="ECO:0000313" key="3">
    <source>
        <dbReference type="Proteomes" id="UP000053237"/>
    </source>
</evidence>
<evidence type="ECO:0000256" key="1">
    <source>
        <dbReference type="SAM" id="MobiDB-lite"/>
    </source>
</evidence>
<dbReference type="EMBL" id="CAIX01000193">
    <property type="protein sequence ID" value="CCI47881.1"/>
    <property type="molecule type" value="Genomic_DNA"/>
</dbReference>
<dbReference type="Proteomes" id="UP000053237">
    <property type="component" value="Unassembled WGS sequence"/>
</dbReference>
<evidence type="ECO:0008006" key="4">
    <source>
        <dbReference type="Google" id="ProtNLM"/>
    </source>
</evidence>
<keyword evidence="3" id="KW-1185">Reference proteome</keyword>
<organism evidence="2 3">
    <name type="scientific">Albugo candida</name>
    <dbReference type="NCBI Taxonomy" id="65357"/>
    <lineage>
        <taxon>Eukaryota</taxon>
        <taxon>Sar</taxon>
        <taxon>Stramenopiles</taxon>
        <taxon>Oomycota</taxon>
        <taxon>Peronosporomycetes</taxon>
        <taxon>Albuginales</taxon>
        <taxon>Albuginaceae</taxon>
        <taxon>Albugo</taxon>
    </lineage>
</organism>
<protein>
    <recommendedName>
        <fullName evidence="4">PiggyBac transposable element-derived protein domain-containing protein</fullName>
    </recommendedName>
</protein>
<evidence type="ECO:0000313" key="2">
    <source>
        <dbReference type="EMBL" id="CCI47881.1"/>
    </source>
</evidence>
<name>A0A024GNG1_9STRA</name>
<dbReference type="AlphaFoldDB" id="A0A024GNG1"/>
<proteinExistence type="predicted"/>
<comment type="caution">
    <text evidence="2">The sequence shown here is derived from an EMBL/GenBank/DDBJ whole genome shotgun (WGS) entry which is preliminary data.</text>
</comment>
<gene>
    <name evidence="2" type="ORF">BN9_089240</name>
</gene>
<dbReference type="InParanoid" id="A0A024GNG1"/>
<sequence length="231" mass="26479">MQSSHNVHEKFATIECNFPRLVITYSSKAVQISDGVYDLCATRLFLVPYIIYSLLYVFVCSKPQGSVKSPKFFNSCHEQLADTVSKHSYQFDSVVSAYWHTTILMCARQVSKSGKLDRRHKQYSNYSIVIKSFKSIKAGIYKQYCGVRKVPDCPHMFQHIYKPHNKMISMKSLKTNHLPLRSYQGNEKSNTKTHSKASAGMRRTPIISNFTSQLYPHTCQVSNTTAAWNNE</sequence>
<reference evidence="2 3" key="1">
    <citation type="submission" date="2012-05" db="EMBL/GenBank/DDBJ databases">
        <title>Recombination and specialization in a pathogen metapopulation.</title>
        <authorList>
            <person name="Gardiner A."/>
            <person name="Kemen E."/>
            <person name="Schultz-Larsen T."/>
            <person name="MacLean D."/>
            <person name="Van Oosterhout C."/>
            <person name="Jones J.D.G."/>
        </authorList>
    </citation>
    <scope>NUCLEOTIDE SEQUENCE [LARGE SCALE GENOMIC DNA]</scope>
    <source>
        <strain evidence="2 3">Ac Nc2</strain>
    </source>
</reference>
<accession>A0A024GNG1</accession>